<dbReference type="InterPro" id="IPR004087">
    <property type="entry name" value="KH_dom"/>
</dbReference>
<dbReference type="SUPFAM" id="SSF54791">
    <property type="entry name" value="Eukaryotic type KH-domain (KH-domain type I)"/>
    <property type="match status" value="1"/>
</dbReference>
<evidence type="ECO:0000256" key="1">
    <source>
        <dbReference type="ARBA" id="ARBA00022473"/>
    </source>
</evidence>
<evidence type="ECO:0000259" key="3">
    <source>
        <dbReference type="SMART" id="SM00322"/>
    </source>
</evidence>
<dbReference type="Gene3D" id="3.30.1370.10">
    <property type="entry name" value="K Homology domain, type 1"/>
    <property type="match status" value="1"/>
</dbReference>
<dbReference type="GO" id="GO:0048024">
    <property type="term" value="P:regulation of mRNA splicing, via spliceosome"/>
    <property type="evidence" value="ECO:0007669"/>
    <property type="project" value="TreeGrafter"/>
</dbReference>
<dbReference type="GO" id="GO:0005634">
    <property type="term" value="C:nucleus"/>
    <property type="evidence" value="ECO:0007669"/>
    <property type="project" value="TreeGrafter"/>
</dbReference>
<feature type="domain" description="K Homology" evidence="3">
    <location>
        <begin position="120"/>
        <end position="214"/>
    </location>
</feature>
<dbReference type="InterPro" id="IPR032377">
    <property type="entry name" value="STAR_dimer"/>
</dbReference>
<dbReference type="Gene3D" id="1.20.5.4010">
    <property type="match status" value="1"/>
</dbReference>
<comment type="caution">
    <text evidence="4">The sequence shown here is derived from an EMBL/GenBank/DDBJ whole genome shotgun (WGS) entry which is preliminary data.</text>
</comment>
<gene>
    <name evidence="4" type="ORF">CRM22_011127</name>
</gene>
<dbReference type="OrthoDB" id="6777263at2759"/>
<proteinExistence type="predicted"/>
<dbReference type="InterPro" id="IPR055256">
    <property type="entry name" value="KH_1_KHDC4/BBP-like"/>
</dbReference>
<keyword evidence="1" id="KW-0217">Developmental protein</keyword>
<dbReference type="InterPro" id="IPR045071">
    <property type="entry name" value="BBP-like"/>
</dbReference>
<dbReference type="Proteomes" id="UP000308267">
    <property type="component" value="Unassembled WGS sequence"/>
</dbReference>
<evidence type="ECO:0000313" key="4">
    <source>
        <dbReference type="EMBL" id="TGZ46303.1"/>
    </source>
</evidence>
<dbReference type="GO" id="GO:0003729">
    <property type="term" value="F:mRNA binding"/>
    <property type="evidence" value="ECO:0007669"/>
    <property type="project" value="TreeGrafter"/>
</dbReference>
<organism evidence="4 5">
    <name type="scientific">Opisthorchis felineus</name>
    <dbReference type="NCBI Taxonomy" id="147828"/>
    <lineage>
        <taxon>Eukaryota</taxon>
        <taxon>Metazoa</taxon>
        <taxon>Spiralia</taxon>
        <taxon>Lophotrochozoa</taxon>
        <taxon>Platyhelminthes</taxon>
        <taxon>Trematoda</taxon>
        <taxon>Digenea</taxon>
        <taxon>Opisthorchiida</taxon>
        <taxon>Opisthorchiata</taxon>
        <taxon>Opisthorchiidae</taxon>
        <taxon>Opisthorchis</taxon>
    </lineage>
</organism>
<dbReference type="AlphaFoldDB" id="A0A4S2KAN7"/>
<evidence type="ECO:0000256" key="2">
    <source>
        <dbReference type="ARBA" id="ARBA00022884"/>
    </source>
</evidence>
<sequence>MLCLKRYMFCAECLVIFKVRIRYRGALSAGVSNMTLDEAAMKKDPEQTNLDSVLVSKATPEYLQDLLKDKRQLQNFPNMFIHLEIILEKEINRVREKLFHLNESFRKTENELPEPSGVITTLQEKVFVPVKENPNYNFVGRLLGPRGLTAKQLEQDLECKIMVRGKGSLRDKKKEDMNRGKPNWEHLDEELHVLVSVEDYENRAAVKLRRATETIRNFLEQGVRTPENEDRLKQLQLMELAVLNDKDRQQAQAHQAQQQQQQQQQQQLLLQHQSLLSNPAAAAAAAAQLLHTSSSAQTTSQLLARLQASPIGISSLNAAALQLNPAIAAGITGSTAALQAAAAAAAAGGSGATLPFSAMTSLASYLSSPGLTASPIQAGSASSFGTTTGGSAIGLPLSQLPCTTAAGLGFSTLPFSVNPGLSTSGSTNLINCTPGSAQDQYTALAAALLSGGTNNTTTNNTAAAQMSNGKVSVSAGSSKPSTSYYPMTSLASSLVDPVTIIEYNSANSVAAAQEMASDSLKLRSISSGQNRMHPYLR</sequence>
<keyword evidence="2" id="KW-0694">RNA-binding</keyword>
<dbReference type="EMBL" id="SJOL01012182">
    <property type="protein sequence ID" value="TGZ46304.1"/>
    <property type="molecule type" value="Genomic_DNA"/>
</dbReference>
<dbReference type="PANTHER" id="PTHR11208">
    <property type="entry name" value="RNA-BINDING PROTEIN RELATED"/>
    <property type="match status" value="1"/>
</dbReference>
<keyword evidence="5" id="KW-1185">Reference proteome</keyword>
<dbReference type="SMART" id="SM00322">
    <property type="entry name" value="KH"/>
    <property type="match status" value="1"/>
</dbReference>
<reference evidence="4 5" key="1">
    <citation type="journal article" date="2019" name="BMC Genomics">
        <title>New insights from Opisthorchis felineus genome: update on genomics of the epidemiologically important liver flukes.</title>
        <authorList>
            <person name="Ershov N.I."/>
            <person name="Mordvinov V.A."/>
            <person name="Prokhortchouk E.B."/>
            <person name="Pakharukova M.Y."/>
            <person name="Gunbin K.V."/>
            <person name="Ustyantsev K."/>
            <person name="Genaev M.A."/>
            <person name="Blinov A.G."/>
            <person name="Mazur A."/>
            <person name="Boulygina E."/>
            <person name="Tsygankova S."/>
            <person name="Khrameeva E."/>
            <person name="Chekanov N."/>
            <person name="Fan G."/>
            <person name="Xiao A."/>
            <person name="Zhang H."/>
            <person name="Xu X."/>
            <person name="Yang H."/>
            <person name="Solovyev V."/>
            <person name="Lee S.M."/>
            <person name="Liu X."/>
            <person name="Afonnikov D.A."/>
            <person name="Skryabin K.G."/>
        </authorList>
    </citation>
    <scope>NUCLEOTIDE SEQUENCE [LARGE SCALE GENOMIC DNA]</scope>
    <source>
        <strain evidence="4">AK-0245</strain>
        <tissue evidence="4">Whole organism</tissue>
    </source>
</reference>
<dbReference type="Pfam" id="PF22675">
    <property type="entry name" value="KH-I_KHDC4-BBP"/>
    <property type="match status" value="1"/>
</dbReference>
<name>A0A4S2KAN7_OPIFE</name>
<dbReference type="STRING" id="147828.A0A4S2KAN7"/>
<dbReference type="Pfam" id="PF16544">
    <property type="entry name" value="STAR_dimer"/>
    <property type="match status" value="1"/>
</dbReference>
<dbReference type="EMBL" id="SJOL01012182">
    <property type="protein sequence ID" value="TGZ46303.1"/>
    <property type="molecule type" value="Genomic_DNA"/>
</dbReference>
<protein>
    <recommendedName>
        <fullName evidence="3">K Homology domain-containing protein</fullName>
    </recommendedName>
</protein>
<dbReference type="CDD" id="cd22383">
    <property type="entry name" value="KH-I_Hqk_like"/>
    <property type="match status" value="1"/>
</dbReference>
<evidence type="ECO:0000313" key="5">
    <source>
        <dbReference type="Proteomes" id="UP000308267"/>
    </source>
</evidence>
<dbReference type="InterPro" id="IPR036612">
    <property type="entry name" value="KH_dom_type_1_sf"/>
</dbReference>
<dbReference type="PANTHER" id="PTHR11208:SF125">
    <property type="entry name" value="KH DOMAIN-CONTAINING RNA-BINDING PROTEIN QKI"/>
    <property type="match status" value="1"/>
</dbReference>
<accession>A0A4S2KAN7</accession>